<sequence>MSTSTFFSFSRLPFELRSQIWEMSIPTSTTINIHEGADLEVTSISSPPGQAMANKESRETYLAKGFKTFGVLTTEDWEDTHINEETTLELVIEPSKNPKANLNITWTELEVLLYEVIPLVKKLHIAWSMPDRLVRLWIAPEAGLVRVGQTHFDENIFPFETLVSDRKYRESLRSGKEVKTWELVGEKVLAGFGPEAVISTTK</sequence>
<dbReference type="Pfam" id="PF20150">
    <property type="entry name" value="2EXR"/>
    <property type="match status" value="1"/>
</dbReference>
<reference evidence="2" key="1">
    <citation type="journal article" date="2020" name="Stud. Mycol.">
        <title>101 Dothideomycetes genomes: a test case for predicting lifestyles and emergence of pathogens.</title>
        <authorList>
            <person name="Haridas S."/>
            <person name="Albert R."/>
            <person name="Binder M."/>
            <person name="Bloem J."/>
            <person name="Labutti K."/>
            <person name="Salamov A."/>
            <person name="Andreopoulos B."/>
            <person name="Baker S."/>
            <person name="Barry K."/>
            <person name="Bills G."/>
            <person name="Bluhm B."/>
            <person name="Cannon C."/>
            <person name="Castanera R."/>
            <person name="Culley D."/>
            <person name="Daum C."/>
            <person name="Ezra D."/>
            <person name="Gonzalez J."/>
            <person name="Henrissat B."/>
            <person name="Kuo A."/>
            <person name="Liang C."/>
            <person name="Lipzen A."/>
            <person name="Lutzoni F."/>
            <person name="Magnuson J."/>
            <person name="Mondo S."/>
            <person name="Nolan M."/>
            <person name="Ohm R."/>
            <person name="Pangilinan J."/>
            <person name="Park H.-J."/>
            <person name="Ramirez L."/>
            <person name="Alfaro M."/>
            <person name="Sun H."/>
            <person name="Tritt A."/>
            <person name="Yoshinaga Y."/>
            <person name="Zwiers L.-H."/>
            <person name="Turgeon B."/>
            <person name="Goodwin S."/>
            <person name="Spatafora J."/>
            <person name="Crous P."/>
            <person name="Grigoriev I."/>
        </authorList>
    </citation>
    <scope>NUCLEOTIDE SEQUENCE</scope>
    <source>
        <strain evidence="2">CBS 113818</strain>
    </source>
</reference>
<name>A0A6A6ZQN4_9PLEO</name>
<protein>
    <recommendedName>
        <fullName evidence="1">2EXR domain-containing protein</fullName>
    </recommendedName>
</protein>
<dbReference type="EMBL" id="MU006233">
    <property type="protein sequence ID" value="KAF2823093.1"/>
    <property type="molecule type" value="Genomic_DNA"/>
</dbReference>
<feature type="domain" description="2EXR" evidence="1">
    <location>
        <begin position="6"/>
        <end position="83"/>
    </location>
</feature>
<gene>
    <name evidence="2" type="ORF">CC86DRAFT_329652</name>
</gene>
<keyword evidence="3" id="KW-1185">Reference proteome</keyword>
<feature type="non-terminal residue" evidence="2">
    <location>
        <position position="202"/>
    </location>
</feature>
<organism evidence="2 3">
    <name type="scientific">Ophiobolus disseminans</name>
    <dbReference type="NCBI Taxonomy" id="1469910"/>
    <lineage>
        <taxon>Eukaryota</taxon>
        <taxon>Fungi</taxon>
        <taxon>Dikarya</taxon>
        <taxon>Ascomycota</taxon>
        <taxon>Pezizomycotina</taxon>
        <taxon>Dothideomycetes</taxon>
        <taxon>Pleosporomycetidae</taxon>
        <taxon>Pleosporales</taxon>
        <taxon>Pleosporineae</taxon>
        <taxon>Phaeosphaeriaceae</taxon>
        <taxon>Ophiobolus</taxon>
    </lineage>
</organism>
<evidence type="ECO:0000313" key="3">
    <source>
        <dbReference type="Proteomes" id="UP000799424"/>
    </source>
</evidence>
<dbReference type="Proteomes" id="UP000799424">
    <property type="component" value="Unassembled WGS sequence"/>
</dbReference>
<dbReference type="AlphaFoldDB" id="A0A6A6ZQN4"/>
<accession>A0A6A6ZQN4</accession>
<dbReference type="OrthoDB" id="3473305at2759"/>
<evidence type="ECO:0000313" key="2">
    <source>
        <dbReference type="EMBL" id="KAF2823093.1"/>
    </source>
</evidence>
<dbReference type="PANTHER" id="PTHR35910:SF1">
    <property type="entry name" value="2EXR DOMAIN-CONTAINING PROTEIN"/>
    <property type="match status" value="1"/>
</dbReference>
<dbReference type="InterPro" id="IPR045518">
    <property type="entry name" value="2EXR"/>
</dbReference>
<proteinExistence type="predicted"/>
<evidence type="ECO:0000259" key="1">
    <source>
        <dbReference type="Pfam" id="PF20150"/>
    </source>
</evidence>
<dbReference type="PANTHER" id="PTHR35910">
    <property type="entry name" value="2EXR DOMAIN-CONTAINING PROTEIN"/>
    <property type="match status" value="1"/>
</dbReference>